<name>A0A437N2F2_9SPHN</name>
<reference evidence="2 3" key="1">
    <citation type="submission" date="2019-01" db="EMBL/GenBank/DDBJ databases">
        <authorList>
            <person name="Chen W.-M."/>
        </authorList>
    </citation>
    <scope>NUCLEOTIDE SEQUENCE [LARGE SCALE GENOMIC DNA]</scope>
    <source>
        <strain evidence="2 3">FSY-9</strain>
    </source>
</reference>
<keyword evidence="1" id="KW-0472">Membrane</keyword>
<dbReference type="InterPro" id="IPR001646">
    <property type="entry name" value="5peptide_repeat"/>
</dbReference>
<gene>
    <name evidence="2" type="ORF">EOE18_12760</name>
</gene>
<dbReference type="AlphaFoldDB" id="A0A437N2F2"/>
<keyword evidence="1" id="KW-0812">Transmembrane</keyword>
<evidence type="ECO:0000313" key="3">
    <source>
        <dbReference type="Proteomes" id="UP000282837"/>
    </source>
</evidence>
<organism evidence="2 3">
    <name type="scientific">Novosphingobium umbonatum</name>
    <dbReference type="NCBI Taxonomy" id="1908524"/>
    <lineage>
        <taxon>Bacteria</taxon>
        <taxon>Pseudomonadati</taxon>
        <taxon>Pseudomonadota</taxon>
        <taxon>Alphaproteobacteria</taxon>
        <taxon>Sphingomonadales</taxon>
        <taxon>Sphingomonadaceae</taxon>
        <taxon>Novosphingobium</taxon>
    </lineage>
</organism>
<proteinExistence type="predicted"/>
<sequence>MRSKPTRLERWRKRIGQSRFVVGGTNYCRETNFPYAVGLLAVCASITVGWWWIQPQSVSNLWPEMGGMTLDVFFILIVFAWFEHRGEKRQDIARQREIIDDYKRWDQPEAHYRIAGAIRRLNRLGVFALHMAGARLSKFAFAEQGIEKIDGSMFFNGQWGERFGDSTVHMVEVDFDRISCRSVIFSPFNPLGGFGLSGSNYARFEDCSFNETDLSRAIFNGAELTWSESPPEEIGYAEDMGDGQWCWNQTHYGPFYLADLQQASFKDCWFKNADFRNVDNILEADFTGAKGLEDAFFDNDEIRVAVLAQAVGRPAPATQ</sequence>
<dbReference type="Pfam" id="PF00805">
    <property type="entry name" value="Pentapeptide"/>
    <property type="match status" value="2"/>
</dbReference>
<dbReference type="SUPFAM" id="SSF141571">
    <property type="entry name" value="Pentapeptide repeat-like"/>
    <property type="match status" value="1"/>
</dbReference>
<dbReference type="Gene3D" id="2.160.20.80">
    <property type="entry name" value="E3 ubiquitin-protein ligase SopA"/>
    <property type="match status" value="1"/>
</dbReference>
<keyword evidence="1" id="KW-1133">Transmembrane helix</keyword>
<keyword evidence="3" id="KW-1185">Reference proteome</keyword>
<protein>
    <submittedName>
        <fullName evidence="2">Pentapeptide repeat-containing protein</fullName>
    </submittedName>
</protein>
<feature type="transmembrane region" description="Helical" evidence="1">
    <location>
        <begin position="33"/>
        <end position="53"/>
    </location>
</feature>
<dbReference type="RefSeq" id="WP_127710114.1">
    <property type="nucleotide sequence ID" value="NZ_SACO01000010.1"/>
</dbReference>
<feature type="transmembrane region" description="Helical" evidence="1">
    <location>
        <begin position="65"/>
        <end position="82"/>
    </location>
</feature>
<dbReference type="EMBL" id="SACO01000010">
    <property type="protein sequence ID" value="RVU04048.1"/>
    <property type="molecule type" value="Genomic_DNA"/>
</dbReference>
<accession>A0A437N2F2</accession>
<dbReference type="Proteomes" id="UP000282837">
    <property type="component" value="Unassembled WGS sequence"/>
</dbReference>
<evidence type="ECO:0000256" key="1">
    <source>
        <dbReference type="SAM" id="Phobius"/>
    </source>
</evidence>
<dbReference type="OrthoDB" id="7853212at2"/>
<comment type="caution">
    <text evidence="2">The sequence shown here is derived from an EMBL/GenBank/DDBJ whole genome shotgun (WGS) entry which is preliminary data.</text>
</comment>
<evidence type="ECO:0000313" key="2">
    <source>
        <dbReference type="EMBL" id="RVU04048.1"/>
    </source>
</evidence>